<dbReference type="AlphaFoldDB" id="A0A8S3IXV4"/>
<organism evidence="1 2">
    <name type="scientific">Rotaria magnacalcarata</name>
    <dbReference type="NCBI Taxonomy" id="392030"/>
    <lineage>
        <taxon>Eukaryota</taxon>
        <taxon>Metazoa</taxon>
        <taxon>Spiralia</taxon>
        <taxon>Gnathifera</taxon>
        <taxon>Rotifera</taxon>
        <taxon>Eurotatoria</taxon>
        <taxon>Bdelloidea</taxon>
        <taxon>Philodinida</taxon>
        <taxon>Philodinidae</taxon>
        <taxon>Rotaria</taxon>
    </lineage>
</organism>
<comment type="caution">
    <text evidence="1">The sequence shown here is derived from an EMBL/GenBank/DDBJ whole genome shotgun (WGS) entry which is preliminary data.</text>
</comment>
<accession>A0A8S3IXV4</accession>
<proteinExistence type="predicted"/>
<sequence length="31" mass="3737">MADDRVIVSSPSPSFRRGYRDSYISRRRYSR</sequence>
<name>A0A8S3IXV4_9BILA</name>
<evidence type="ECO:0000313" key="2">
    <source>
        <dbReference type="Proteomes" id="UP000676336"/>
    </source>
</evidence>
<protein>
    <submittedName>
        <fullName evidence="1">Uncharacterized protein</fullName>
    </submittedName>
</protein>
<evidence type="ECO:0000313" key="1">
    <source>
        <dbReference type="EMBL" id="CAF5207446.1"/>
    </source>
</evidence>
<dbReference type="EMBL" id="CAJOBI010337090">
    <property type="protein sequence ID" value="CAF5207446.1"/>
    <property type="molecule type" value="Genomic_DNA"/>
</dbReference>
<gene>
    <name evidence="1" type="ORF">SMN809_LOCUS77329</name>
</gene>
<feature type="non-terminal residue" evidence="1">
    <location>
        <position position="1"/>
    </location>
</feature>
<reference evidence="1" key="1">
    <citation type="submission" date="2021-02" db="EMBL/GenBank/DDBJ databases">
        <authorList>
            <person name="Nowell W R."/>
        </authorList>
    </citation>
    <scope>NUCLEOTIDE SEQUENCE</scope>
</reference>
<dbReference type="Proteomes" id="UP000676336">
    <property type="component" value="Unassembled WGS sequence"/>
</dbReference>